<keyword evidence="1 4" id="KW-0963">Cytoplasm</keyword>
<dbReference type="Pfam" id="PF02623">
    <property type="entry name" value="FliW"/>
    <property type="match status" value="1"/>
</dbReference>
<keyword evidence="4" id="KW-0143">Chaperone</keyword>
<keyword evidence="5" id="KW-0966">Cell projection</keyword>
<proteinExistence type="inferred from homology"/>
<dbReference type="GO" id="GO:0006417">
    <property type="term" value="P:regulation of translation"/>
    <property type="evidence" value="ECO:0007669"/>
    <property type="project" value="UniProtKB-KW"/>
</dbReference>
<dbReference type="GO" id="GO:0044780">
    <property type="term" value="P:bacterial-type flagellum assembly"/>
    <property type="evidence" value="ECO:0007669"/>
    <property type="project" value="UniProtKB-UniRule"/>
</dbReference>
<keyword evidence="5" id="KW-0282">Flagellum</keyword>
<keyword evidence="2 4" id="KW-1005">Bacterial flagellum biogenesis</keyword>
<dbReference type="InterPro" id="IPR003775">
    <property type="entry name" value="Flagellar_assembly_factor_FliW"/>
</dbReference>
<comment type="similarity">
    <text evidence="4">Belongs to the FliW family.</text>
</comment>
<comment type="caution">
    <text evidence="5">The sequence shown here is derived from an EMBL/GenBank/DDBJ whole genome shotgun (WGS) entry which is preliminary data.</text>
</comment>
<comment type="subcellular location">
    <subcellularLocation>
        <location evidence="4">Cytoplasm</location>
    </subcellularLocation>
</comment>
<dbReference type="PANTHER" id="PTHR39190">
    <property type="entry name" value="FLAGELLAR ASSEMBLY FACTOR FLIW"/>
    <property type="match status" value="1"/>
</dbReference>
<protein>
    <recommendedName>
        <fullName evidence="4">Flagellar assembly factor FliW</fullName>
    </recommendedName>
</protein>
<evidence type="ECO:0000313" key="6">
    <source>
        <dbReference type="Proteomes" id="UP000521922"/>
    </source>
</evidence>
<dbReference type="Proteomes" id="UP000521922">
    <property type="component" value="Unassembled WGS sequence"/>
</dbReference>
<dbReference type="HAMAP" id="MF_01185">
    <property type="entry name" value="FliW"/>
    <property type="match status" value="1"/>
</dbReference>
<evidence type="ECO:0000256" key="1">
    <source>
        <dbReference type="ARBA" id="ARBA00022490"/>
    </source>
</evidence>
<evidence type="ECO:0000256" key="3">
    <source>
        <dbReference type="ARBA" id="ARBA00022845"/>
    </source>
</evidence>
<dbReference type="Gene3D" id="2.30.290.10">
    <property type="entry name" value="BH3618-like"/>
    <property type="match status" value="1"/>
</dbReference>
<keyword evidence="5" id="KW-0969">Cilium</keyword>
<accession>A0A7Y9DPU1</accession>
<keyword evidence="3 4" id="KW-0810">Translation regulation</keyword>
<evidence type="ECO:0000256" key="2">
    <source>
        <dbReference type="ARBA" id="ARBA00022795"/>
    </source>
</evidence>
<comment type="function">
    <text evidence="4">Acts as an anti-CsrA protein, binds CsrA and prevents it from repressing translation of its target genes, one of which is flagellin. Binds to flagellin and participates in the assembly of the flagellum.</text>
</comment>
<dbReference type="EMBL" id="JACCBB010000001">
    <property type="protein sequence ID" value="NYD24570.1"/>
    <property type="molecule type" value="Genomic_DNA"/>
</dbReference>
<gene>
    <name evidence="4" type="primary">fliW</name>
    <name evidence="5" type="ORF">BJ968_004110</name>
</gene>
<dbReference type="AlphaFoldDB" id="A0A7Y9DPU1"/>
<dbReference type="InterPro" id="IPR024046">
    <property type="entry name" value="Flagellar_assmbl_FliW_dom_sf"/>
</dbReference>
<dbReference type="PANTHER" id="PTHR39190:SF1">
    <property type="entry name" value="FLAGELLAR ASSEMBLY FACTOR FLIW"/>
    <property type="match status" value="1"/>
</dbReference>
<sequence>MSIASETTPKIEFVTPLMGFDEHTRFELEPLDEDGLFLTMRSTSDPDLRLVLADPQPFYPDYDAVIDPDTAKALQIEKEEDGAVLAIVNLAEGMEKATMNLFAPIVVNPKAHRAVQAMLYGEDHPLDAPLPPKGN</sequence>
<evidence type="ECO:0000256" key="4">
    <source>
        <dbReference type="HAMAP-Rule" id="MF_01185"/>
    </source>
</evidence>
<reference evidence="5 6" key="1">
    <citation type="submission" date="2020-07" db="EMBL/GenBank/DDBJ databases">
        <title>Sequencing the genomes of 1000 actinobacteria strains.</title>
        <authorList>
            <person name="Klenk H.-P."/>
        </authorList>
    </citation>
    <scope>NUCLEOTIDE SEQUENCE [LARGE SCALE GENOMIC DNA]</scope>
    <source>
        <strain evidence="5 6">DSM 7487</strain>
    </source>
</reference>
<comment type="subunit">
    <text evidence="4">Interacts with translational regulator CsrA and flagellin(s).</text>
</comment>
<dbReference type="RefSeq" id="WP_179755044.1">
    <property type="nucleotide sequence ID" value="NZ_BAAAGN010000026.1"/>
</dbReference>
<dbReference type="GO" id="GO:0005737">
    <property type="term" value="C:cytoplasm"/>
    <property type="evidence" value="ECO:0007669"/>
    <property type="project" value="UniProtKB-SubCell"/>
</dbReference>
<organism evidence="5 6">
    <name type="scientific">Kineococcus aurantiacus</name>
    <dbReference type="NCBI Taxonomy" id="37633"/>
    <lineage>
        <taxon>Bacteria</taxon>
        <taxon>Bacillati</taxon>
        <taxon>Actinomycetota</taxon>
        <taxon>Actinomycetes</taxon>
        <taxon>Kineosporiales</taxon>
        <taxon>Kineosporiaceae</taxon>
        <taxon>Kineococcus</taxon>
    </lineage>
</organism>
<dbReference type="SUPFAM" id="SSF141457">
    <property type="entry name" value="BH3618-like"/>
    <property type="match status" value="1"/>
</dbReference>
<name>A0A7Y9DPU1_9ACTN</name>
<evidence type="ECO:0000313" key="5">
    <source>
        <dbReference type="EMBL" id="NYD24570.1"/>
    </source>
</evidence>
<keyword evidence="6" id="KW-1185">Reference proteome</keyword>